<dbReference type="HOGENOM" id="CLU_043065_1_0_1"/>
<name>A0A0C9ZTH2_9AGAM</name>
<reference evidence="2 3" key="1">
    <citation type="submission" date="2014-04" db="EMBL/GenBank/DDBJ databases">
        <authorList>
            <consortium name="DOE Joint Genome Institute"/>
            <person name="Kuo A."/>
            <person name="Ruytinx J."/>
            <person name="Rineau F."/>
            <person name="Colpaert J."/>
            <person name="Kohler A."/>
            <person name="Nagy L.G."/>
            <person name="Floudas D."/>
            <person name="Copeland A."/>
            <person name="Barry K.W."/>
            <person name="Cichocki N."/>
            <person name="Veneault-Fourrey C."/>
            <person name="LaButti K."/>
            <person name="Lindquist E.A."/>
            <person name="Lipzen A."/>
            <person name="Lundell T."/>
            <person name="Morin E."/>
            <person name="Murat C."/>
            <person name="Sun H."/>
            <person name="Tunlid A."/>
            <person name="Henrissat B."/>
            <person name="Grigoriev I.V."/>
            <person name="Hibbett D.S."/>
            <person name="Martin F."/>
            <person name="Nordberg H.P."/>
            <person name="Cantor M.N."/>
            <person name="Hua S.X."/>
        </authorList>
    </citation>
    <scope>NUCLEOTIDE SEQUENCE [LARGE SCALE GENOMIC DNA]</scope>
    <source>
        <strain evidence="2 3">UH-Slu-Lm8-n1</strain>
    </source>
</reference>
<sequence>NLARAKVHIPLTLLTNVALRKMHEDPGCVKLKKGLVLNDPKMIVMDTSVGFPLESTITADVFFEAQSNFLKLLELIADDIVVNRFIGHRTFCMSRDEYTSNFSAVLKFDIETRRRFFNTGIFLDPDTYRERWSEVKIDARLDRDRGGNAGGRFAPYPSRKPDAPPGGAGPSNDGKPFRRGKGDTSTDNLLCVICGRTGHKSSGCTHTQTCKGTIPVCMSQDNKIVLKATKEIVCISYNLGRCPARHGPEILHVCSQCGSAAHG</sequence>
<reference evidence="3" key="2">
    <citation type="submission" date="2015-01" db="EMBL/GenBank/DDBJ databases">
        <title>Evolutionary Origins and Diversification of the Mycorrhizal Mutualists.</title>
        <authorList>
            <consortium name="DOE Joint Genome Institute"/>
            <consortium name="Mycorrhizal Genomics Consortium"/>
            <person name="Kohler A."/>
            <person name="Kuo A."/>
            <person name="Nagy L.G."/>
            <person name="Floudas D."/>
            <person name="Copeland A."/>
            <person name="Barry K.W."/>
            <person name="Cichocki N."/>
            <person name="Veneault-Fourrey C."/>
            <person name="LaButti K."/>
            <person name="Lindquist E.A."/>
            <person name="Lipzen A."/>
            <person name="Lundell T."/>
            <person name="Morin E."/>
            <person name="Murat C."/>
            <person name="Riley R."/>
            <person name="Ohm R."/>
            <person name="Sun H."/>
            <person name="Tunlid A."/>
            <person name="Henrissat B."/>
            <person name="Grigoriev I.V."/>
            <person name="Hibbett D.S."/>
            <person name="Martin F."/>
        </authorList>
    </citation>
    <scope>NUCLEOTIDE SEQUENCE [LARGE SCALE GENOMIC DNA]</scope>
    <source>
        <strain evidence="3">UH-Slu-Lm8-n1</strain>
    </source>
</reference>
<evidence type="ECO:0000256" key="1">
    <source>
        <dbReference type="SAM" id="MobiDB-lite"/>
    </source>
</evidence>
<feature type="non-terminal residue" evidence="2">
    <location>
        <position position="263"/>
    </location>
</feature>
<gene>
    <name evidence="2" type="ORF">CY34DRAFT_40518</name>
</gene>
<keyword evidence="3" id="KW-1185">Reference proteome</keyword>
<accession>A0A0C9ZTH2</accession>
<dbReference type="STRING" id="930992.A0A0C9ZTH2"/>
<dbReference type="OrthoDB" id="2688102at2759"/>
<organism evidence="2 3">
    <name type="scientific">Suillus luteus UH-Slu-Lm8-n1</name>
    <dbReference type="NCBI Taxonomy" id="930992"/>
    <lineage>
        <taxon>Eukaryota</taxon>
        <taxon>Fungi</taxon>
        <taxon>Dikarya</taxon>
        <taxon>Basidiomycota</taxon>
        <taxon>Agaricomycotina</taxon>
        <taxon>Agaricomycetes</taxon>
        <taxon>Agaricomycetidae</taxon>
        <taxon>Boletales</taxon>
        <taxon>Suillineae</taxon>
        <taxon>Suillaceae</taxon>
        <taxon>Suillus</taxon>
    </lineage>
</organism>
<evidence type="ECO:0000313" key="2">
    <source>
        <dbReference type="EMBL" id="KIK41210.1"/>
    </source>
</evidence>
<protein>
    <submittedName>
        <fullName evidence="2">Unplaced genomic scaffold CY34scaffold_144, whole genome shotgun sequence</fullName>
    </submittedName>
</protein>
<dbReference type="Proteomes" id="UP000054485">
    <property type="component" value="Unassembled WGS sequence"/>
</dbReference>
<feature type="non-terminal residue" evidence="2">
    <location>
        <position position="1"/>
    </location>
</feature>
<feature type="region of interest" description="Disordered" evidence="1">
    <location>
        <begin position="146"/>
        <end position="184"/>
    </location>
</feature>
<evidence type="ECO:0000313" key="3">
    <source>
        <dbReference type="Proteomes" id="UP000054485"/>
    </source>
</evidence>
<dbReference type="InParanoid" id="A0A0C9ZTH2"/>
<proteinExistence type="predicted"/>
<dbReference type="AlphaFoldDB" id="A0A0C9ZTH2"/>
<dbReference type="EMBL" id="KN835275">
    <property type="protein sequence ID" value="KIK41210.1"/>
    <property type="molecule type" value="Genomic_DNA"/>
</dbReference>